<keyword evidence="1" id="KW-0812">Transmembrane</keyword>
<accession>A0AAQ3TQ92</accession>
<dbReference type="EMBL" id="CP144749">
    <property type="protein sequence ID" value="WVZ76179.1"/>
    <property type="molecule type" value="Genomic_DNA"/>
</dbReference>
<evidence type="ECO:0000256" key="1">
    <source>
        <dbReference type="SAM" id="Phobius"/>
    </source>
</evidence>
<feature type="transmembrane region" description="Helical" evidence="1">
    <location>
        <begin position="12"/>
        <end position="33"/>
    </location>
</feature>
<keyword evidence="1" id="KW-1133">Transmembrane helix</keyword>
<name>A0AAQ3TQ92_PASNO</name>
<proteinExistence type="predicted"/>
<gene>
    <name evidence="2" type="ORF">U9M48_024175</name>
</gene>
<dbReference type="AlphaFoldDB" id="A0AAQ3TQ92"/>
<dbReference type="Proteomes" id="UP001341281">
    <property type="component" value="Chromosome 05"/>
</dbReference>
<protein>
    <submittedName>
        <fullName evidence="2">Uncharacterized protein</fullName>
    </submittedName>
</protein>
<reference evidence="2 3" key="1">
    <citation type="submission" date="2024-02" db="EMBL/GenBank/DDBJ databases">
        <title>High-quality chromosome-scale genome assembly of Pensacola bahiagrass (Paspalum notatum Flugge var. saurae).</title>
        <authorList>
            <person name="Vega J.M."/>
            <person name="Podio M."/>
            <person name="Orjuela J."/>
            <person name="Siena L.A."/>
            <person name="Pessino S.C."/>
            <person name="Combes M.C."/>
            <person name="Mariac C."/>
            <person name="Albertini E."/>
            <person name="Pupilli F."/>
            <person name="Ortiz J.P.A."/>
            <person name="Leblanc O."/>
        </authorList>
    </citation>
    <scope>NUCLEOTIDE SEQUENCE [LARGE SCALE GENOMIC DNA]</scope>
    <source>
        <strain evidence="2">R1</strain>
        <tissue evidence="2">Leaf</tissue>
    </source>
</reference>
<evidence type="ECO:0000313" key="3">
    <source>
        <dbReference type="Proteomes" id="UP001341281"/>
    </source>
</evidence>
<keyword evidence="1" id="KW-0472">Membrane</keyword>
<sequence length="39" mass="4672">MKITQTRLASAMCTTWVCYLIFMYVLLYATLYLDLLLYK</sequence>
<keyword evidence="3" id="KW-1185">Reference proteome</keyword>
<organism evidence="2 3">
    <name type="scientific">Paspalum notatum var. saurae</name>
    <dbReference type="NCBI Taxonomy" id="547442"/>
    <lineage>
        <taxon>Eukaryota</taxon>
        <taxon>Viridiplantae</taxon>
        <taxon>Streptophyta</taxon>
        <taxon>Embryophyta</taxon>
        <taxon>Tracheophyta</taxon>
        <taxon>Spermatophyta</taxon>
        <taxon>Magnoliopsida</taxon>
        <taxon>Liliopsida</taxon>
        <taxon>Poales</taxon>
        <taxon>Poaceae</taxon>
        <taxon>PACMAD clade</taxon>
        <taxon>Panicoideae</taxon>
        <taxon>Andropogonodae</taxon>
        <taxon>Paspaleae</taxon>
        <taxon>Paspalinae</taxon>
        <taxon>Paspalum</taxon>
    </lineage>
</organism>
<evidence type="ECO:0000313" key="2">
    <source>
        <dbReference type="EMBL" id="WVZ76179.1"/>
    </source>
</evidence>